<sequence>MNINDKAWNLETKRCIINCNRIGNQMLGPATIWNTTHFQIQAPIRSNHKKAWFFL</sequence>
<accession>A0A2P2NDJ2</accession>
<dbReference type="AlphaFoldDB" id="A0A2P2NDJ2"/>
<evidence type="ECO:0000313" key="1">
    <source>
        <dbReference type="EMBL" id="MBX40546.1"/>
    </source>
</evidence>
<reference evidence="1" key="1">
    <citation type="submission" date="2018-02" db="EMBL/GenBank/DDBJ databases">
        <title>Rhizophora mucronata_Transcriptome.</title>
        <authorList>
            <person name="Meera S.P."/>
            <person name="Sreeshan A."/>
            <person name="Augustine A."/>
        </authorList>
    </citation>
    <scope>NUCLEOTIDE SEQUENCE</scope>
    <source>
        <tissue evidence="1">Leaf</tissue>
    </source>
</reference>
<organism evidence="1">
    <name type="scientific">Rhizophora mucronata</name>
    <name type="common">Asiatic mangrove</name>
    <dbReference type="NCBI Taxonomy" id="61149"/>
    <lineage>
        <taxon>Eukaryota</taxon>
        <taxon>Viridiplantae</taxon>
        <taxon>Streptophyta</taxon>
        <taxon>Embryophyta</taxon>
        <taxon>Tracheophyta</taxon>
        <taxon>Spermatophyta</taxon>
        <taxon>Magnoliopsida</taxon>
        <taxon>eudicotyledons</taxon>
        <taxon>Gunneridae</taxon>
        <taxon>Pentapetalae</taxon>
        <taxon>rosids</taxon>
        <taxon>fabids</taxon>
        <taxon>Malpighiales</taxon>
        <taxon>Rhizophoraceae</taxon>
        <taxon>Rhizophora</taxon>
    </lineage>
</organism>
<name>A0A2P2NDJ2_RHIMU</name>
<dbReference type="EMBL" id="GGEC01060062">
    <property type="protein sequence ID" value="MBX40546.1"/>
    <property type="molecule type" value="Transcribed_RNA"/>
</dbReference>
<protein>
    <submittedName>
        <fullName evidence="1">Uncharacterized protein</fullName>
    </submittedName>
</protein>
<proteinExistence type="predicted"/>